<gene>
    <name evidence="1" type="ORF">RND71_023415</name>
</gene>
<name>A0AAE1VER0_9SOLA</name>
<proteinExistence type="predicted"/>
<organism evidence="1 2">
    <name type="scientific">Anisodus tanguticus</name>
    <dbReference type="NCBI Taxonomy" id="243964"/>
    <lineage>
        <taxon>Eukaryota</taxon>
        <taxon>Viridiplantae</taxon>
        <taxon>Streptophyta</taxon>
        <taxon>Embryophyta</taxon>
        <taxon>Tracheophyta</taxon>
        <taxon>Spermatophyta</taxon>
        <taxon>Magnoliopsida</taxon>
        <taxon>eudicotyledons</taxon>
        <taxon>Gunneridae</taxon>
        <taxon>Pentapetalae</taxon>
        <taxon>asterids</taxon>
        <taxon>lamiids</taxon>
        <taxon>Solanales</taxon>
        <taxon>Solanaceae</taxon>
        <taxon>Solanoideae</taxon>
        <taxon>Hyoscyameae</taxon>
        <taxon>Anisodus</taxon>
    </lineage>
</organism>
<keyword evidence="2" id="KW-1185">Reference proteome</keyword>
<reference evidence="1" key="1">
    <citation type="submission" date="2023-12" db="EMBL/GenBank/DDBJ databases">
        <title>Genome assembly of Anisodus tanguticus.</title>
        <authorList>
            <person name="Wang Y.-J."/>
        </authorList>
    </citation>
    <scope>NUCLEOTIDE SEQUENCE</scope>
    <source>
        <strain evidence="1">KB-2021</strain>
        <tissue evidence="1">Leaf</tissue>
    </source>
</reference>
<evidence type="ECO:0000313" key="1">
    <source>
        <dbReference type="EMBL" id="KAK4357805.1"/>
    </source>
</evidence>
<comment type="caution">
    <text evidence="1">The sequence shown here is derived from an EMBL/GenBank/DDBJ whole genome shotgun (WGS) entry which is preliminary data.</text>
</comment>
<dbReference type="AlphaFoldDB" id="A0AAE1VER0"/>
<sequence>MKELLKIVEFHIWNHLFSPPAPNVFEEEVSNFCGNLSATVDDTLVLNVNGTDFVLDEEKLSEILGVPTDGLKIVKGSGASTEFLNAIVKQERIGIGATIFKKLLKPEYQLIFEFFNKVLLPRAERRTQRKNKRTEYYELLQSTCRLILPNRMLFIPLRMSDEQLMIGDDYVHGEKYDPTRHGWHGSTSPPETTNWLCQWS</sequence>
<accession>A0AAE1VER0</accession>
<dbReference type="Proteomes" id="UP001291623">
    <property type="component" value="Unassembled WGS sequence"/>
</dbReference>
<evidence type="ECO:0000313" key="2">
    <source>
        <dbReference type="Proteomes" id="UP001291623"/>
    </source>
</evidence>
<protein>
    <submittedName>
        <fullName evidence="1">Uncharacterized protein</fullName>
    </submittedName>
</protein>
<dbReference type="EMBL" id="JAVYJV010000012">
    <property type="protein sequence ID" value="KAK4357805.1"/>
    <property type="molecule type" value="Genomic_DNA"/>
</dbReference>